<gene>
    <name evidence="4" type="ORF">A2365_03465</name>
</gene>
<sequence length="467" mass="52638">MRTIIKKTVLFSIALALFLPGFSYSQEDLSKTCEISAIESSCKTLSSADCRKLLEKCESYYANLSSEIAEDLSKTGEEKKTLQSKISSLQKKIQNLNYQIKQSNLIITDLTIQIGDTELSIEKTNEKIEEQKKNLSAVLRQINEEDQRPIVEIMFAEDNLSGFFDNVVALERLNLKGKEFLSTIKMLKGNLEGQKTSLDEEKGDLERMVEIQTLQKQESDKAKKEQEQYLKLTEQEYQKYLSQKQEVDKKASEIRARIFDLIGVSKAPTFGEAYEIAKQVEQLTGVRPAFLLAILTQESNLGKNVGQCYLKDPATGSGIVIKSGKVVSKVMSPTNDIKHFLTITQELGRDPYATPVSCPMSYGWGGAMGPAQFIPRTWIIYRERLAEINGKPADPWNIRDAFLAAGLYLSGYGAKKQNYEGELNAALSYFAGPGWYQSKNKNVYLRDYGYPVMALTKQYEADIQKIK</sequence>
<comment type="caution">
    <text evidence="4">The sequence shown here is derived from an EMBL/GenBank/DDBJ whole genome shotgun (WGS) entry which is preliminary data.</text>
</comment>
<dbReference type="Gene3D" id="1.10.530.10">
    <property type="match status" value="1"/>
</dbReference>
<evidence type="ECO:0000259" key="3">
    <source>
        <dbReference type="Pfam" id="PF13406"/>
    </source>
</evidence>
<proteinExistence type="predicted"/>
<feature type="coiled-coil region" evidence="1">
    <location>
        <begin position="215"/>
        <end position="250"/>
    </location>
</feature>
<keyword evidence="1" id="KW-0175">Coiled coil</keyword>
<evidence type="ECO:0000256" key="2">
    <source>
        <dbReference type="SAM" id="SignalP"/>
    </source>
</evidence>
<dbReference type="Gene3D" id="6.10.250.3150">
    <property type="match status" value="1"/>
</dbReference>
<organism evidence="4 5">
    <name type="scientific">Candidatus Nealsonbacteria bacterium RIFOXYB1_FULL_40_15</name>
    <dbReference type="NCBI Taxonomy" id="1801677"/>
    <lineage>
        <taxon>Bacteria</taxon>
        <taxon>Candidatus Nealsoniibacteriota</taxon>
    </lineage>
</organism>
<dbReference type="InterPro" id="IPR023346">
    <property type="entry name" value="Lysozyme-like_dom_sf"/>
</dbReference>
<feature type="coiled-coil region" evidence="1">
    <location>
        <begin position="72"/>
        <end position="148"/>
    </location>
</feature>
<dbReference type="EMBL" id="MHMM01000004">
    <property type="protein sequence ID" value="OGZ27677.1"/>
    <property type="molecule type" value="Genomic_DNA"/>
</dbReference>
<keyword evidence="2" id="KW-0732">Signal</keyword>
<dbReference type="STRING" id="1801677.A2365_03465"/>
<dbReference type="SUPFAM" id="SSF53955">
    <property type="entry name" value="Lysozyme-like"/>
    <property type="match status" value="1"/>
</dbReference>
<feature type="domain" description="Transglycosylase SLT" evidence="3">
    <location>
        <begin position="207"/>
        <end position="417"/>
    </location>
</feature>
<evidence type="ECO:0000313" key="4">
    <source>
        <dbReference type="EMBL" id="OGZ27677.1"/>
    </source>
</evidence>
<accession>A0A1G2EPK6</accession>
<evidence type="ECO:0000313" key="5">
    <source>
        <dbReference type="Proteomes" id="UP000177740"/>
    </source>
</evidence>
<dbReference type="InterPro" id="IPR031304">
    <property type="entry name" value="SLT_2"/>
</dbReference>
<feature type="signal peptide" evidence="2">
    <location>
        <begin position="1"/>
        <end position="25"/>
    </location>
</feature>
<feature type="chain" id="PRO_5009582772" description="Transglycosylase SLT domain-containing protein" evidence="2">
    <location>
        <begin position="26"/>
        <end position="467"/>
    </location>
</feature>
<reference evidence="4 5" key="1">
    <citation type="journal article" date="2016" name="Nat. Commun.">
        <title>Thousands of microbial genomes shed light on interconnected biogeochemical processes in an aquifer system.</title>
        <authorList>
            <person name="Anantharaman K."/>
            <person name="Brown C.T."/>
            <person name="Hug L.A."/>
            <person name="Sharon I."/>
            <person name="Castelle C.J."/>
            <person name="Probst A.J."/>
            <person name="Thomas B.C."/>
            <person name="Singh A."/>
            <person name="Wilkins M.J."/>
            <person name="Karaoz U."/>
            <person name="Brodie E.L."/>
            <person name="Williams K.H."/>
            <person name="Hubbard S.S."/>
            <person name="Banfield J.F."/>
        </authorList>
    </citation>
    <scope>NUCLEOTIDE SEQUENCE [LARGE SCALE GENOMIC DNA]</scope>
</reference>
<dbReference type="Pfam" id="PF13406">
    <property type="entry name" value="SLT_2"/>
    <property type="match status" value="1"/>
</dbReference>
<dbReference type="AlphaFoldDB" id="A0A1G2EPK6"/>
<evidence type="ECO:0000256" key="1">
    <source>
        <dbReference type="SAM" id="Coils"/>
    </source>
</evidence>
<name>A0A1G2EPK6_9BACT</name>
<dbReference type="Proteomes" id="UP000177740">
    <property type="component" value="Unassembled WGS sequence"/>
</dbReference>
<protein>
    <recommendedName>
        <fullName evidence="3">Transglycosylase SLT domain-containing protein</fullName>
    </recommendedName>
</protein>